<dbReference type="EMBL" id="CP023275">
    <property type="protein sequence ID" value="ATB69374.1"/>
    <property type="molecule type" value="Genomic_DNA"/>
</dbReference>
<protein>
    <submittedName>
        <fullName evidence="2">Uncharacterized protein</fullName>
    </submittedName>
</protein>
<evidence type="ECO:0000313" key="3">
    <source>
        <dbReference type="Proteomes" id="UP000217349"/>
    </source>
</evidence>
<keyword evidence="1" id="KW-1133">Transmembrane helix</keyword>
<sequence length="169" mass="20093">MNENLKDILSILSDIATILAFAWAVYEFYIKRRFKIKATAFPLPLNKSEKEYLFSFKVINLSDQSLKRIDYIGLWIERKNSFGQFWEIALKDVSYQEKTVFTENILPFLNSAVQQCCNEQTRFDKLVKPKLKIVLRTTIDREIKVTIDDFFQKQVDDKIDILFKKYEIN</sequence>
<organism evidence="2 3">
    <name type="scientific">Sulfurospirillum diekertiae</name>
    <dbReference type="NCBI Taxonomy" id="1854492"/>
    <lineage>
        <taxon>Bacteria</taxon>
        <taxon>Pseudomonadati</taxon>
        <taxon>Campylobacterota</taxon>
        <taxon>Epsilonproteobacteria</taxon>
        <taxon>Campylobacterales</taxon>
        <taxon>Sulfurospirillaceae</taxon>
        <taxon>Sulfurospirillum</taxon>
    </lineage>
</organism>
<keyword evidence="1" id="KW-0812">Transmembrane</keyword>
<name>A0A290HRV9_9BACT</name>
<evidence type="ECO:0000313" key="2">
    <source>
        <dbReference type="EMBL" id="ATB69374.1"/>
    </source>
</evidence>
<evidence type="ECO:0000256" key="1">
    <source>
        <dbReference type="SAM" id="Phobius"/>
    </source>
</evidence>
<dbReference type="AlphaFoldDB" id="A0A290HRV9"/>
<proteinExistence type="predicted"/>
<gene>
    <name evidence="2" type="ORF">SJPD1_1264</name>
</gene>
<dbReference type="Proteomes" id="UP000217349">
    <property type="component" value="Chromosome"/>
</dbReference>
<keyword evidence="1" id="KW-0472">Membrane</keyword>
<dbReference type="RefSeq" id="WP_096046455.1">
    <property type="nucleotide sequence ID" value="NZ_CP023275.1"/>
</dbReference>
<feature type="transmembrane region" description="Helical" evidence="1">
    <location>
        <begin position="12"/>
        <end position="30"/>
    </location>
</feature>
<accession>A0A290HRV9</accession>
<reference evidence="3" key="1">
    <citation type="submission" date="2017-09" db="EMBL/GenBank/DDBJ databases">
        <title>The complete genome of Sulfurospirillum sp. JPD-1.</title>
        <authorList>
            <person name="Goris T."/>
        </authorList>
    </citation>
    <scope>NUCLEOTIDE SEQUENCE [LARGE SCALE GENOMIC DNA]</scope>
    <source>
        <strain evidence="3">JPD-1</strain>
    </source>
</reference>
<dbReference type="KEGG" id="sulj:SJPD1_1264"/>